<name>A0ACC0AB52_CATRO</name>
<proteinExistence type="predicted"/>
<protein>
    <submittedName>
        <fullName evidence="1">Uncharacterized protein</fullName>
    </submittedName>
</protein>
<dbReference type="EMBL" id="CM044706">
    <property type="protein sequence ID" value="KAI5657228.1"/>
    <property type="molecule type" value="Genomic_DNA"/>
</dbReference>
<accession>A0ACC0AB52</accession>
<evidence type="ECO:0000313" key="1">
    <source>
        <dbReference type="EMBL" id="KAI5657228.1"/>
    </source>
</evidence>
<gene>
    <name evidence="1" type="ORF">M9H77_26021</name>
</gene>
<comment type="caution">
    <text evidence="1">The sequence shown here is derived from an EMBL/GenBank/DDBJ whole genome shotgun (WGS) entry which is preliminary data.</text>
</comment>
<organism evidence="1 2">
    <name type="scientific">Catharanthus roseus</name>
    <name type="common">Madagascar periwinkle</name>
    <name type="synonym">Vinca rosea</name>
    <dbReference type="NCBI Taxonomy" id="4058"/>
    <lineage>
        <taxon>Eukaryota</taxon>
        <taxon>Viridiplantae</taxon>
        <taxon>Streptophyta</taxon>
        <taxon>Embryophyta</taxon>
        <taxon>Tracheophyta</taxon>
        <taxon>Spermatophyta</taxon>
        <taxon>Magnoliopsida</taxon>
        <taxon>eudicotyledons</taxon>
        <taxon>Gunneridae</taxon>
        <taxon>Pentapetalae</taxon>
        <taxon>asterids</taxon>
        <taxon>lamiids</taxon>
        <taxon>Gentianales</taxon>
        <taxon>Apocynaceae</taxon>
        <taxon>Rauvolfioideae</taxon>
        <taxon>Vinceae</taxon>
        <taxon>Catharanthinae</taxon>
        <taxon>Catharanthus</taxon>
    </lineage>
</organism>
<keyword evidence="2" id="KW-1185">Reference proteome</keyword>
<reference evidence="2" key="1">
    <citation type="journal article" date="2023" name="Nat. Plants">
        <title>Single-cell RNA sequencing provides a high-resolution roadmap for understanding the multicellular compartmentation of specialized metabolism.</title>
        <authorList>
            <person name="Sun S."/>
            <person name="Shen X."/>
            <person name="Li Y."/>
            <person name="Li Y."/>
            <person name="Wang S."/>
            <person name="Li R."/>
            <person name="Zhang H."/>
            <person name="Shen G."/>
            <person name="Guo B."/>
            <person name="Wei J."/>
            <person name="Xu J."/>
            <person name="St-Pierre B."/>
            <person name="Chen S."/>
            <person name="Sun C."/>
        </authorList>
    </citation>
    <scope>NUCLEOTIDE SEQUENCE [LARGE SCALE GENOMIC DNA]</scope>
</reference>
<evidence type="ECO:0000313" key="2">
    <source>
        <dbReference type="Proteomes" id="UP001060085"/>
    </source>
</evidence>
<dbReference type="Proteomes" id="UP001060085">
    <property type="component" value="Linkage Group LG06"/>
</dbReference>
<sequence length="369" mass="41082">MAALWCAAVMVIILVGVEAEGASVGKMMTMKKRSISAKNNMSIVLVFGDSSVDPGNNNNLHTQNKGNFPPYGMDFINGHHPHPVPTATGRFTNGRLATDFIAEALGYVEMIRGFLDPHLEKRDLTHGVSFASAASGYDDLTANLTNVISLSKQLEYLKHYKIHLRQLVGANKAEEMIKKNAIFVISLGTNDFLQNYFVDPTRSHQFTLQKYQDYLVSCMSRAIKEMYYLGARRVAVVSAPPFGCMPLVMTFQGVTKCDAELNKVAFSLSLKLKTKLEILNKSLRIKTSFVDIYDLILNIIQNPKPYGFTETSKGCCGTGTIEYGMSCRGMSTCSDRTKYVFWDAVHFTEKVYKIVADAALKTIIHDMFI</sequence>